<dbReference type="SUPFAM" id="SSF102588">
    <property type="entry name" value="LmbE-like"/>
    <property type="match status" value="1"/>
</dbReference>
<dbReference type="InterPro" id="IPR003737">
    <property type="entry name" value="GlcNAc_PI_deacetylase-related"/>
</dbReference>
<keyword evidence="1" id="KW-0862">Zinc</keyword>
<dbReference type="PANTHER" id="PTHR12993:SF26">
    <property type="entry name" value="1D-MYO-INOSITOL 2-ACETAMIDO-2-DEOXY-ALPHA-D-GLUCOPYRANOSIDE DEACETYLASE"/>
    <property type="match status" value="1"/>
</dbReference>
<dbReference type="Pfam" id="PF02585">
    <property type="entry name" value="PIG-L"/>
    <property type="match status" value="1"/>
</dbReference>
<protein>
    <submittedName>
        <fullName evidence="2">N-acetyl-1-D-myo-inositol-2-amino-2-deoxy-alpha-D -glucopyranoside deacetylase</fullName>
    </submittedName>
</protein>
<keyword evidence="3" id="KW-1185">Reference proteome</keyword>
<sequence length="291" mass="30259">MRDLLEGIEVDGRAPRLLFVHAHPDDETLATGVAIAHHAARGDEVHVLTCTLGEEGEVIPAHLAHLEGAPGDPLAEHRRAELRGAMEVLGVTHHLLGATGPGGAPAYRDSGMAGSAAAGHPRAWAAADLDEAASAVGAVLDAVHPDVVVTYDATGGYGHPDHVRTHEATCRAVARRGGTTPVYAVLTPRSWAVEDRAWLAAHVPPDRGFVVPGEGDPFASSVVPDAVVTHAVVAPSVVAVQHRALYAHETQVVVGDGWYALSNHVVSRLAGREGFARLDVATGRPVTEGAT</sequence>
<dbReference type="PANTHER" id="PTHR12993">
    <property type="entry name" value="N-ACETYLGLUCOSAMINYL-PHOSPHATIDYLINOSITOL DE-N-ACETYLASE-RELATED"/>
    <property type="match status" value="1"/>
</dbReference>
<accession>A0ABP8KQF7</accession>
<name>A0ABP8KQF7_9MICO</name>
<dbReference type="Proteomes" id="UP001500945">
    <property type="component" value="Unassembled WGS sequence"/>
</dbReference>
<organism evidence="2 3">
    <name type="scientific">Fodinibacter luteus</name>
    <dbReference type="NCBI Taxonomy" id="552064"/>
    <lineage>
        <taxon>Bacteria</taxon>
        <taxon>Bacillati</taxon>
        <taxon>Actinomycetota</taxon>
        <taxon>Actinomycetes</taxon>
        <taxon>Micrococcales</taxon>
        <taxon>Intrasporangiaceae</taxon>
        <taxon>Fodinibacter (ex Wang et al. 2009)</taxon>
    </lineage>
</organism>
<evidence type="ECO:0000313" key="3">
    <source>
        <dbReference type="Proteomes" id="UP001500945"/>
    </source>
</evidence>
<reference evidence="3" key="1">
    <citation type="journal article" date="2019" name="Int. J. Syst. Evol. Microbiol.">
        <title>The Global Catalogue of Microorganisms (GCM) 10K type strain sequencing project: providing services to taxonomists for standard genome sequencing and annotation.</title>
        <authorList>
            <consortium name="The Broad Institute Genomics Platform"/>
            <consortium name="The Broad Institute Genome Sequencing Center for Infectious Disease"/>
            <person name="Wu L."/>
            <person name="Ma J."/>
        </authorList>
    </citation>
    <scope>NUCLEOTIDE SEQUENCE [LARGE SCALE GENOMIC DNA]</scope>
    <source>
        <strain evidence="3">JCM 17809</strain>
    </source>
</reference>
<dbReference type="RefSeq" id="WP_345208096.1">
    <property type="nucleotide sequence ID" value="NZ_BAABGM010000024.1"/>
</dbReference>
<evidence type="ECO:0000256" key="1">
    <source>
        <dbReference type="ARBA" id="ARBA00022833"/>
    </source>
</evidence>
<evidence type="ECO:0000313" key="2">
    <source>
        <dbReference type="EMBL" id="GAA4412087.1"/>
    </source>
</evidence>
<dbReference type="Gene3D" id="3.40.50.10320">
    <property type="entry name" value="LmbE-like"/>
    <property type="match status" value="1"/>
</dbReference>
<dbReference type="InterPro" id="IPR024078">
    <property type="entry name" value="LmbE-like_dom_sf"/>
</dbReference>
<gene>
    <name evidence="2" type="primary">mshB</name>
    <name evidence="2" type="ORF">GCM10023168_33570</name>
</gene>
<comment type="caution">
    <text evidence="2">The sequence shown here is derived from an EMBL/GenBank/DDBJ whole genome shotgun (WGS) entry which is preliminary data.</text>
</comment>
<proteinExistence type="predicted"/>
<dbReference type="EMBL" id="BAABGM010000024">
    <property type="protein sequence ID" value="GAA4412087.1"/>
    <property type="molecule type" value="Genomic_DNA"/>
</dbReference>